<protein>
    <recommendedName>
        <fullName evidence="4">Photolyase/cryptochrome alpha/beta domain-containing protein</fullName>
    </recommendedName>
</protein>
<dbReference type="InterPro" id="IPR005101">
    <property type="entry name" value="Cryptochr/Photolyase_FAD-bd"/>
</dbReference>
<dbReference type="EMBL" id="MN739666">
    <property type="protein sequence ID" value="QHT19465.1"/>
    <property type="molecule type" value="Genomic_DNA"/>
</dbReference>
<keyword evidence="3" id="KW-0274">FAD</keyword>
<comment type="cofactor">
    <cofactor evidence="1">
        <name>FAD</name>
        <dbReference type="ChEBI" id="CHEBI:57692"/>
    </cofactor>
</comment>
<dbReference type="PROSITE" id="PS51645">
    <property type="entry name" value="PHR_CRY_ALPHA_BETA"/>
    <property type="match status" value="1"/>
</dbReference>
<dbReference type="SUPFAM" id="SSF52425">
    <property type="entry name" value="Cryptochrome/photolyase, N-terminal domain"/>
    <property type="match status" value="1"/>
</dbReference>
<proteinExistence type="predicted"/>
<reference evidence="5" key="1">
    <citation type="journal article" date="2020" name="Nature">
        <title>Giant virus diversity and host interactions through global metagenomics.</title>
        <authorList>
            <person name="Schulz F."/>
            <person name="Roux S."/>
            <person name="Paez-Espino D."/>
            <person name="Jungbluth S."/>
            <person name="Walsh D.A."/>
            <person name="Denef V.J."/>
            <person name="McMahon K.D."/>
            <person name="Konstantinidis K.T."/>
            <person name="Eloe-Fadrosh E.A."/>
            <person name="Kyrpides N.C."/>
            <person name="Woyke T."/>
        </authorList>
    </citation>
    <scope>NUCLEOTIDE SEQUENCE</scope>
    <source>
        <strain evidence="5">GVMAG-M-3300023174-57</strain>
    </source>
</reference>
<dbReference type="GO" id="GO:0003904">
    <property type="term" value="F:deoxyribodipyrimidine photo-lyase activity"/>
    <property type="evidence" value="ECO:0007669"/>
    <property type="project" value="TreeGrafter"/>
</dbReference>
<evidence type="ECO:0000259" key="4">
    <source>
        <dbReference type="PROSITE" id="PS51645"/>
    </source>
</evidence>
<dbReference type="InterPro" id="IPR014729">
    <property type="entry name" value="Rossmann-like_a/b/a_fold"/>
</dbReference>
<dbReference type="InterPro" id="IPR002081">
    <property type="entry name" value="Cryptochrome/DNA_photolyase_1"/>
</dbReference>
<dbReference type="AlphaFoldDB" id="A0A6C0DW48"/>
<dbReference type="InterPro" id="IPR006050">
    <property type="entry name" value="DNA_photolyase_N"/>
</dbReference>
<name>A0A6C0DW48_9ZZZZ</name>
<dbReference type="PRINTS" id="PR00147">
    <property type="entry name" value="DNAPHOTLYASE"/>
</dbReference>
<sequence>MPRIVVHIFHRDLRTVDNAALHLAAAKAKETGAKLVPLFVFTPEQVGSENKLKSTASIEFMLNSLDDLNEQLDQHLTLAYTTQLEALIDLVANYQVVAISEQRDYTPYAIKRETETLFFATQHAIPYLVAEDVYLTNPGTVMNKSKKMYQKFTPFYEAASRQSVAKPTPAPAGLTSLLDQVTLKNQTTLKAMRSKLISKPNMHLHVKGGRIEGLALLKTPPPDYTGQHDIPSIPTSNLSAHNHFGTVSIREVYHAITNEAFRRQLYWRDFYGHICFFFEALYKTSPYDFQKMPQPGWSTDKAEFKKWTDGKTGHALVDAGMRQLKATGYIHNRARLVAAIYLTKHLKIHWRWGEQHFARLLVDYDFAQNFGNWCWVASVLPFSMAPFRSLDPEIQLKKFDPKHTYVDRWLN</sequence>
<dbReference type="Gene3D" id="1.10.579.10">
    <property type="entry name" value="DNA Cyclobutane Dipyrimidine Photolyase, subunit A, domain 3"/>
    <property type="match status" value="1"/>
</dbReference>
<dbReference type="GO" id="GO:0003677">
    <property type="term" value="F:DNA binding"/>
    <property type="evidence" value="ECO:0007669"/>
    <property type="project" value="TreeGrafter"/>
</dbReference>
<dbReference type="InterPro" id="IPR036155">
    <property type="entry name" value="Crypto/Photolyase_N_sf"/>
</dbReference>
<evidence type="ECO:0000256" key="2">
    <source>
        <dbReference type="ARBA" id="ARBA00022630"/>
    </source>
</evidence>
<dbReference type="PANTHER" id="PTHR11455">
    <property type="entry name" value="CRYPTOCHROME"/>
    <property type="match status" value="1"/>
</dbReference>
<dbReference type="SUPFAM" id="SSF48173">
    <property type="entry name" value="Cryptochrome/photolyase FAD-binding domain"/>
    <property type="match status" value="1"/>
</dbReference>
<dbReference type="Gene3D" id="3.40.50.620">
    <property type="entry name" value="HUPs"/>
    <property type="match status" value="1"/>
</dbReference>
<evidence type="ECO:0000256" key="3">
    <source>
        <dbReference type="ARBA" id="ARBA00022827"/>
    </source>
</evidence>
<evidence type="ECO:0000313" key="5">
    <source>
        <dbReference type="EMBL" id="QHT19465.1"/>
    </source>
</evidence>
<dbReference type="Pfam" id="PF00875">
    <property type="entry name" value="DNA_photolyase"/>
    <property type="match status" value="1"/>
</dbReference>
<dbReference type="InterPro" id="IPR036134">
    <property type="entry name" value="Crypto/Photolyase_FAD-like_sf"/>
</dbReference>
<evidence type="ECO:0000256" key="1">
    <source>
        <dbReference type="ARBA" id="ARBA00001974"/>
    </source>
</evidence>
<feature type="domain" description="Photolyase/cryptochrome alpha/beta" evidence="4">
    <location>
        <begin position="3"/>
        <end position="135"/>
    </location>
</feature>
<dbReference type="Gene3D" id="1.25.40.80">
    <property type="match status" value="1"/>
</dbReference>
<dbReference type="Pfam" id="PF03441">
    <property type="entry name" value="FAD_binding_7"/>
    <property type="match status" value="1"/>
</dbReference>
<organism evidence="5">
    <name type="scientific">viral metagenome</name>
    <dbReference type="NCBI Taxonomy" id="1070528"/>
    <lineage>
        <taxon>unclassified sequences</taxon>
        <taxon>metagenomes</taxon>
        <taxon>organismal metagenomes</taxon>
    </lineage>
</organism>
<keyword evidence="2" id="KW-0285">Flavoprotein</keyword>
<dbReference type="GO" id="GO:0071949">
    <property type="term" value="F:FAD binding"/>
    <property type="evidence" value="ECO:0007669"/>
    <property type="project" value="TreeGrafter"/>
</dbReference>
<dbReference type="PANTHER" id="PTHR11455:SF9">
    <property type="entry name" value="CRYPTOCHROME CIRCADIAN CLOCK 5 ISOFORM X1"/>
    <property type="match status" value="1"/>
</dbReference>
<accession>A0A6C0DW48</accession>